<dbReference type="AlphaFoldDB" id="A0A4R5K989"/>
<proteinExistence type="predicted"/>
<dbReference type="Pfam" id="PF08241">
    <property type="entry name" value="Methyltransf_11"/>
    <property type="match status" value="1"/>
</dbReference>
<dbReference type="SUPFAM" id="SSF53335">
    <property type="entry name" value="S-adenosyl-L-methionine-dependent methyltransferases"/>
    <property type="match status" value="1"/>
</dbReference>
<dbReference type="PANTHER" id="PTHR43861">
    <property type="entry name" value="TRANS-ACONITATE 2-METHYLTRANSFERASE-RELATED"/>
    <property type="match status" value="1"/>
</dbReference>
<dbReference type="InterPro" id="IPR029063">
    <property type="entry name" value="SAM-dependent_MTases_sf"/>
</dbReference>
<name>A0A4R5K989_9BACL</name>
<dbReference type="CDD" id="cd02440">
    <property type="entry name" value="AdoMet_MTases"/>
    <property type="match status" value="1"/>
</dbReference>
<dbReference type="EMBL" id="SMRT01000025">
    <property type="protein sequence ID" value="TDF91703.1"/>
    <property type="molecule type" value="Genomic_DNA"/>
</dbReference>
<reference evidence="2 3" key="1">
    <citation type="submission" date="2019-03" db="EMBL/GenBank/DDBJ databases">
        <title>This is whole genome sequence of Paenibacillus sp MS74 strain.</title>
        <authorList>
            <person name="Trinh H.N."/>
        </authorList>
    </citation>
    <scope>NUCLEOTIDE SEQUENCE [LARGE SCALE GENOMIC DNA]</scope>
    <source>
        <strain evidence="2 3">MS74</strain>
    </source>
</reference>
<keyword evidence="3" id="KW-1185">Reference proteome</keyword>
<dbReference type="Gene3D" id="3.40.50.150">
    <property type="entry name" value="Vaccinia Virus protein VP39"/>
    <property type="match status" value="1"/>
</dbReference>
<organism evidence="2 3">
    <name type="scientific">Paenibacillus piri</name>
    <dbReference type="NCBI Taxonomy" id="2547395"/>
    <lineage>
        <taxon>Bacteria</taxon>
        <taxon>Bacillati</taxon>
        <taxon>Bacillota</taxon>
        <taxon>Bacilli</taxon>
        <taxon>Bacillales</taxon>
        <taxon>Paenibacillaceae</taxon>
        <taxon>Paenibacillus</taxon>
    </lineage>
</organism>
<keyword evidence="2" id="KW-0489">Methyltransferase</keyword>
<dbReference type="OrthoDB" id="9791837at2"/>
<dbReference type="GO" id="GO:0032259">
    <property type="term" value="P:methylation"/>
    <property type="evidence" value="ECO:0007669"/>
    <property type="project" value="UniProtKB-KW"/>
</dbReference>
<dbReference type="InterPro" id="IPR013216">
    <property type="entry name" value="Methyltransf_11"/>
</dbReference>
<comment type="caution">
    <text evidence="2">The sequence shown here is derived from an EMBL/GenBank/DDBJ whole genome shotgun (WGS) entry which is preliminary data.</text>
</comment>
<dbReference type="PANTHER" id="PTHR43861:SF1">
    <property type="entry name" value="TRANS-ACONITATE 2-METHYLTRANSFERASE"/>
    <property type="match status" value="1"/>
</dbReference>
<dbReference type="GO" id="GO:0008168">
    <property type="term" value="F:methyltransferase activity"/>
    <property type="evidence" value="ECO:0007669"/>
    <property type="project" value="UniProtKB-KW"/>
</dbReference>
<feature type="domain" description="Methyltransferase type 11" evidence="1">
    <location>
        <begin position="71"/>
        <end position="168"/>
    </location>
</feature>
<keyword evidence="2" id="KW-0808">Transferase</keyword>
<evidence type="ECO:0000313" key="3">
    <source>
        <dbReference type="Proteomes" id="UP000295636"/>
    </source>
</evidence>
<evidence type="ECO:0000313" key="2">
    <source>
        <dbReference type="EMBL" id="TDF91703.1"/>
    </source>
</evidence>
<sequence length="269" mass="30865">MVDSVVKKSNILLNSRKNTLDNKGVLEQNKKFWDSTADKWVGITALPQLGCLIPSEEDLHLFGDVSGKKVLDIGCGSGHSLKYHGDHHASELWGLDMSTQQIENTARYLKDCGYEARLFNSPMEENPGLPQGYFDIVYSIYAIGWTTDLQKTFNLIASYLKKDGTFIFSWDHPVMRCMEIEEDNLVVKSSYYDENLFTFEKYDYDVSLSKRKISTYINALSKAGFFIEEMIEETDKQTLESESKVEQKYHSAFNAKMFPLSFVFKARKL</sequence>
<gene>
    <name evidence="2" type="ORF">E1757_31680</name>
</gene>
<dbReference type="RefSeq" id="WP_133235847.1">
    <property type="nucleotide sequence ID" value="NZ_SMRT01000025.1"/>
</dbReference>
<evidence type="ECO:0000259" key="1">
    <source>
        <dbReference type="Pfam" id="PF08241"/>
    </source>
</evidence>
<dbReference type="Proteomes" id="UP000295636">
    <property type="component" value="Unassembled WGS sequence"/>
</dbReference>
<accession>A0A4R5K989</accession>
<protein>
    <submittedName>
        <fullName evidence="2">Class I SAM-dependent methyltransferase</fullName>
    </submittedName>
</protein>